<keyword evidence="3 8" id="KW-0812">Transmembrane</keyword>
<dbReference type="SMART" id="SM01190">
    <property type="entry name" value="EMP24_GP25L"/>
    <property type="match status" value="1"/>
</dbReference>
<evidence type="ECO:0000256" key="1">
    <source>
        <dbReference type="ARBA" id="ARBA00004479"/>
    </source>
</evidence>
<dbReference type="SUPFAM" id="SSF101576">
    <property type="entry name" value="Supernatant protein factor (SPF), C-terminal domain"/>
    <property type="match status" value="1"/>
</dbReference>
<dbReference type="VEuPathDB" id="FungiDB:TRICI_004908"/>
<evidence type="ECO:0000256" key="5">
    <source>
        <dbReference type="ARBA" id="ARBA00022989"/>
    </source>
</evidence>
<evidence type="ECO:0000256" key="7">
    <source>
        <dbReference type="ARBA" id="ARBA00037847"/>
    </source>
</evidence>
<dbReference type="PANTHER" id="PTHR22811">
    <property type="entry name" value="TRANSMEMBRANE EMP24 DOMAIN-CONTAINING PROTEIN"/>
    <property type="match status" value="1"/>
</dbReference>
<feature type="transmembrane region" description="Helical" evidence="9">
    <location>
        <begin position="171"/>
        <end position="191"/>
    </location>
</feature>
<dbReference type="InterPro" id="IPR015720">
    <property type="entry name" value="Emp24-like"/>
</dbReference>
<keyword evidence="13" id="KW-1185">Reference proteome</keyword>
<comment type="subcellular location">
    <subcellularLocation>
        <location evidence="7">Endomembrane system</location>
        <topology evidence="7">Single-pass membrane protein</topology>
    </subcellularLocation>
    <subcellularLocation>
        <location evidence="1 8">Membrane</location>
        <topology evidence="1 8">Single-pass type I membrane protein</topology>
    </subcellularLocation>
</comment>
<dbReference type="GO" id="GO:0016020">
    <property type="term" value="C:membrane"/>
    <property type="evidence" value="ECO:0007669"/>
    <property type="project" value="UniProtKB-SubCell"/>
</dbReference>
<gene>
    <name evidence="12" type="ORF">TRICI_004908</name>
</gene>
<proteinExistence type="inferred from homology"/>
<protein>
    <recommendedName>
        <fullName evidence="11">GOLD domain-containing protein</fullName>
    </recommendedName>
</protein>
<accession>A0A642UZK8</accession>
<feature type="domain" description="GOLD" evidence="11">
    <location>
        <begin position="29"/>
        <end position="116"/>
    </location>
</feature>
<reference evidence="12" key="1">
    <citation type="journal article" date="2019" name="G3 (Bethesda)">
        <title>Genome Assemblies of Two Rare Opportunistic Yeast Pathogens: Diutina rugosa (syn. Candida rugosa) and Trichomonascus ciferrii (syn. Candida ciferrii).</title>
        <authorList>
            <person name="Mixao V."/>
            <person name="Saus E."/>
            <person name="Hansen A.P."/>
            <person name="Lass-Florl C."/>
            <person name="Gabaldon T."/>
        </authorList>
    </citation>
    <scope>NUCLEOTIDE SEQUENCE</scope>
    <source>
        <strain evidence="12">CBS 4856</strain>
    </source>
</reference>
<dbReference type="OrthoDB" id="62956at2759"/>
<dbReference type="Pfam" id="PF01105">
    <property type="entry name" value="EMP24_GP25L"/>
    <property type="match status" value="1"/>
</dbReference>
<dbReference type="Proteomes" id="UP000761534">
    <property type="component" value="Unassembled WGS sequence"/>
</dbReference>
<evidence type="ECO:0000256" key="3">
    <source>
        <dbReference type="ARBA" id="ARBA00022692"/>
    </source>
</evidence>
<evidence type="ECO:0000256" key="9">
    <source>
        <dbReference type="SAM" id="Phobius"/>
    </source>
</evidence>
<organism evidence="12 13">
    <name type="scientific">Trichomonascus ciferrii</name>
    <dbReference type="NCBI Taxonomy" id="44093"/>
    <lineage>
        <taxon>Eukaryota</taxon>
        <taxon>Fungi</taxon>
        <taxon>Dikarya</taxon>
        <taxon>Ascomycota</taxon>
        <taxon>Saccharomycotina</taxon>
        <taxon>Dipodascomycetes</taxon>
        <taxon>Dipodascales</taxon>
        <taxon>Trichomonascaceae</taxon>
        <taxon>Trichomonascus</taxon>
        <taxon>Trichomonascus ciferrii complex</taxon>
    </lineage>
</organism>
<dbReference type="GO" id="GO:0012505">
    <property type="term" value="C:endomembrane system"/>
    <property type="evidence" value="ECO:0007669"/>
    <property type="project" value="UniProtKB-SubCell"/>
</dbReference>
<comment type="similarity">
    <text evidence="2 8">Belongs to the EMP24/GP25L family.</text>
</comment>
<evidence type="ECO:0000256" key="4">
    <source>
        <dbReference type="ARBA" id="ARBA00022729"/>
    </source>
</evidence>
<name>A0A642UZK8_9ASCO</name>
<evidence type="ECO:0000313" key="13">
    <source>
        <dbReference type="Proteomes" id="UP000761534"/>
    </source>
</evidence>
<evidence type="ECO:0000256" key="8">
    <source>
        <dbReference type="RuleBase" id="RU003827"/>
    </source>
</evidence>
<dbReference type="AlphaFoldDB" id="A0A642UZK8"/>
<evidence type="ECO:0000313" key="12">
    <source>
        <dbReference type="EMBL" id="KAA8907617.1"/>
    </source>
</evidence>
<evidence type="ECO:0000259" key="11">
    <source>
        <dbReference type="PROSITE" id="PS50866"/>
    </source>
</evidence>
<keyword evidence="4 10" id="KW-0732">Signal</keyword>
<evidence type="ECO:0000256" key="6">
    <source>
        <dbReference type="ARBA" id="ARBA00023136"/>
    </source>
</evidence>
<keyword evidence="5 9" id="KW-1133">Transmembrane helix</keyword>
<dbReference type="PROSITE" id="PS50866">
    <property type="entry name" value="GOLD"/>
    <property type="match status" value="1"/>
</dbReference>
<evidence type="ECO:0000256" key="10">
    <source>
        <dbReference type="SAM" id="SignalP"/>
    </source>
</evidence>
<keyword evidence="6 9" id="KW-0472">Membrane</keyword>
<feature type="signal peptide" evidence="10">
    <location>
        <begin position="1"/>
        <end position="19"/>
    </location>
</feature>
<feature type="chain" id="PRO_5025066249" description="GOLD domain-containing protein" evidence="10">
    <location>
        <begin position="20"/>
        <end position="201"/>
    </location>
</feature>
<dbReference type="InterPro" id="IPR009038">
    <property type="entry name" value="GOLD_dom"/>
</dbReference>
<evidence type="ECO:0000256" key="2">
    <source>
        <dbReference type="ARBA" id="ARBA00007104"/>
    </source>
</evidence>
<dbReference type="EMBL" id="SWFS01000376">
    <property type="protein sequence ID" value="KAA8907617.1"/>
    <property type="molecule type" value="Genomic_DNA"/>
</dbReference>
<comment type="caution">
    <text evidence="12">The sequence shown here is derived from an EMBL/GenBank/DDBJ whole genome shotgun (WGS) entry which is preliminary data.</text>
</comment>
<sequence length="201" mass="23225">MRVLTTVVLGFLMAVFVQAHNELMHPWSKSCYFEDMKKGDQLAVSFQVGNRDPHSADQLEVDFYIDDPNGARIYNLPRVANGDAVVDVQNPGRYKYCFSNEFSGVGTKDVTFHIHGVVYIDTEELVPDSLDYEVRTLGRLVQDIKNEQGYIVIRERTHRNTAESTNARVKWWSIFQLLVVAINSMFQIYYLKRFFEVKTTV</sequence>
<dbReference type="InterPro" id="IPR036598">
    <property type="entry name" value="GOLD_dom_sf"/>
</dbReference>